<dbReference type="Proteomes" id="UP000294114">
    <property type="component" value="Unassembled WGS sequence"/>
</dbReference>
<reference evidence="3 4" key="1">
    <citation type="submission" date="2019-02" db="EMBL/GenBank/DDBJ databases">
        <title>Sequencing the genomes of 1000 actinobacteria strains.</title>
        <authorList>
            <person name="Klenk H.-P."/>
        </authorList>
    </citation>
    <scope>NUCLEOTIDE SEQUENCE [LARGE SCALE GENOMIC DNA]</scope>
    <source>
        <strain evidence="3 4">DSM 45612</strain>
    </source>
</reference>
<dbReference type="GO" id="GO:0016747">
    <property type="term" value="F:acyltransferase activity, transferring groups other than amino-acyl groups"/>
    <property type="evidence" value="ECO:0007669"/>
    <property type="project" value="InterPro"/>
</dbReference>
<dbReference type="PROSITE" id="PS51186">
    <property type="entry name" value="GNAT"/>
    <property type="match status" value="1"/>
</dbReference>
<feature type="domain" description="HTH cro/C1-type" evidence="1">
    <location>
        <begin position="14"/>
        <end position="69"/>
    </location>
</feature>
<dbReference type="RefSeq" id="WP_242623960.1">
    <property type="nucleotide sequence ID" value="NZ_SHLD01000001.1"/>
</dbReference>
<dbReference type="GO" id="GO:0003677">
    <property type="term" value="F:DNA binding"/>
    <property type="evidence" value="ECO:0007669"/>
    <property type="project" value="InterPro"/>
</dbReference>
<keyword evidence="3" id="KW-0808">Transferase</keyword>
<dbReference type="InterPro" id="IPR016181">
    <property type="entry name" value="Acyl_CoA_acyltransferase"/>
</dbReference>
<dbReference type="EMBL" id="SHLD01000001">
    <property type="protein sequence ID" value="RZU72928.1"/>
    <property type="molecule type" value="Genomic_DNA"/>
</dbReference>
<dbReference type="CDD" id="cd00093">
    <property type="entry name" value="HTH_XRE"/>
    <property type="match status" value="1"/>
</dbReference>
<evidence type="ECO:0000259" key="1">
    <source>
        <dbReference type="PROSITE" id="PS50943"/>
    </source>
</evidence>
<sequence>MTEFGPRVDLGVRLRALRRQADLSQRQLAERSGVPQATIARIESGRTPDPSFRTIERLVEAVGGHVVISVVGAASAALTRAGAARSLPAVPHEELRDAAGRHCPAHLDAREVRQPRDWPGAWWAHWQDLPPQRWPVSLPAVTYVQDRGERDRLRRGDQVRREARVRRFAGDGLPATSWRFLAELPDGELVGELRAHERSVDLLLGYDLDDQRELVLDGVLVAPEHRLLGIGRRLVEALRAEMDRAGVATVHAVAEFGGVGFLRACGFRVEWRRPSALRLDRPVSAGRRPPR</sequence>
<dbReference type="AlphaFoldDB" id="A0A4Q8B6E6"/>
<evidence type="ECO:0000313" key="4">
    <source>
        <dbReference type="Proteomes" id="UP000294114"/>
    </source>
</evidence>
<keyword evidence="4" id="KW-1185">Reference proteome</keyword>
<accession>A0A4Q8B6E6</accession>
<name>A0A4Q8B6E6_9ACTN</name>
<evidence type="ECO:0000313" key="3">
    <source>
        <dbReference type="EMBL" id="RZU72928.1"/>
    </source>
</evidence>
<dbReference type="SMART" id="SM00530">
    <property type="entry name" value="HTH_XRE"/>
    <property type="match status" value="1"/>
</dbReference>
<dbReference type="InterPro" id="IPR010982">
    <property type="entry name" value="Lambda_DNA-bd_dom_sf"/>
</dbReference>
<dbReference type="InterPro" id="IPR000182">
    <property type="entry name" value="GNAT_dom"/>
</dbReference>
<dbReference type="InterPro" id="IPR001387">
    <property type="entry name" value="Cro/C1-type_HTH"/>
</dbReference>
<dbReference type="Pfam" id="PF00583">
    <property type="entry name" value="Acetyltransf_1"/>
    <property type="match status" value="1"/>
</dbReference>
<dbReference type="Gene3D" id="3.40.630.30">
    <property type="match status" value="1"/>
</dbReference>
<dbReference type="Gene3D" id="1.10.260.40">
    <property type="entry name" value="lambda repressor-like DNA-binding domains"/>
    <property type="match status" value="1"/>
</dbReference>
<dbReference type="Pfam" id="PF13560">
    <property type="entry name" value="HTH_31"/>
    <property type="match status" value="1"/>
</dbReference>
<protein>
    <submittedName>
        <fullName evidence="3">Acetyltransferase (GNAT) family protein</fullName>
    </submittedName>
</protein>
<dbReference type="SUPFAM" id="SSF55729">
    <property type="entry name" value="Acyl-CoA N-acyltransferases (Nat)"/>
    <property type="match status" value="1"/>
</dbReference>
<comment type="caution">
    <text evidence="3">The sequence shown here is derived from an EMBL/GenBank/DDBJ whole genome shotgun (WGS) entry which is preliminary data.</text>
</comment>
<proteinExistence type="predicted"/>
<dbReference type="CDD" id="cd04301">
    <property type="entry name" value="NAT_SF"/>
    <property type="match status" value="1"/>
</dbReference>
<organism evidence="3 4">
    <name type="scientific">Micromonospora kangleipakensis</name>
    <dbReference type="NCBI Taxonomy" id="1077942"/>
    <lineage>
        <taxon>Bacteria</taxon>
        <taxon>Bacillati</taxon>
        <taxon>Actinomycetota</taxon>
        <taxon>Actinomycetes</taxon>
        <taxon>Micromonosporales</taxon>
        <taxon>Micromonosporaceae</taxon>
        <taxon>Micromonospora</taxon>
    </lineage>
</organism>
<gene>
    <name evidence="3" type="ORF">EV384_1318</name>
</gene>
<dbReference type="PROSITE" id="PS50943">
    <property type="entry name" value="HTH_CROC1"/>
    <property type="match status" value="1"/>
</dbReference>
<dbReference type="SUPFAM" id="SSF47413">
    <property type="entry name" value="lambda repressor-like DNA-binding domains"/>
    <property type="match status" value="1"/>
</dbReference>
<evidence type="ECO:0000259" key="2">
    <source>
        <dbReference type="PROSITE" id="PS51186"/>
    </source>
</evidence>
<feature type="domain" description="N-acetyltransferase" evidence="2">
    <location>
        <begin position="141"/>
        <end position="284"/>
    </location>
</feature>